<evidence type="ECO:0000256" key="5">
    <source>
        <dbReference type="ARBA" id="ARBA00023136"/>
    </source>
</evidence>
<dbReference type="SUPFAM" id="SSF103473">
    <property type="entry name" value="MFS general substrate transporter"/>
    <property type="match status" value="1"/>
</dbReference>
<evidence type="ECO:0000256" key="6">
    <source>
        <dbReference type="SAM" id="MobiDB-lite"/>
    </source>
</evidence>
<feature type="transmembrane region" description="Helical" evidence="7">
    <location>
        <begin position="464"/>
        <end position="484"/>
    </location>
</feature>
<dbReference type="GO" id="GO:0016020">
    <property type="term" value="C:membrane"/>
    <property type="evidence" value="ECO:0007669"/>
    <property type="project" value="UniProtKB-SubCell"/>
</dbReference>
<dbReference type="PANTHER" id="PTHR23511:SF34">
    <property type="entry name" value="SYNAPTIC VESICLE GLYCOPROTEIN 2"/>
    <property type="match status" value="1"/>
</dbReference>
<keyword evidence="5 7" id="KW-0472">Membrane</keyword>
<evidence type="ECO:0000256" key="7">
    <source>
        <dbReference type="SAM" id="Phobius"/>
    </source>
</evidence>
<dbReference type="InterPro" id="IPR036259">
    <property type="entry name" value="MFS_trans_sf"/>
</dbReference>
<evidence type="ECO:0000313" key="10">
    <source>
        <dbReference type="Proteomes" id="UP001178507"/>
    </source>
</evidence>
<keyword evidence="2" id="KW-0813">Transport</keyword>
<reference evidence="9" key="1">
    <citation type="submission" date="2023-08" db="EMBL/GenBank/DDBJ databases">
        <authorList>
            <person name="Chen Y."/>
            <person name="Shah S."/>
            <person name="Dougan E. K."/>
            <person name="Thang M."/>
            <person name="Chan C."/>
        </authorList>
    </citation>
    <scope>NUCLEOTIDE SEQUENCE</scope>
</reference>
<organism evidence="9 10">
    <name type="scientific">Effrenium voratum</name>
    <dbReference type="NCBI Taxonomy" id="2562239"/>
    <lineage>
        <taxon>Eukaryota</taxon>
        <taxon>Sar</taxon>
        <taxon>Alveolata</taxon>
        <taxon>Dinophyceae</taxon>
        <taxon>Suessiales</taxon>
        <taxon>Symbiodiniaceae</taxon>
        <taxon>Effrenium</taxon>
    </lineage>
</organism>
<evidence type="ECO:0000313" key="9">
    <source>
        <dbReference type="EMBL" id="CAJ1373384.1"/>
    </source>
</evidence>
<dbReference type="InterPro" id="IPR020846">
    <property type="entry name" value="MFS_dom"/>
</dbReference>
<gene>
    <name evidence="9" type="ORF">EVOR1521_LOCUS3217</name>
</gene>
<feature type="transmembrane region" description="Helical" evidence="7">
    <location>
        <begin position="244"/>
        <end position="263"/>
    </location>
</feature>
<feature type="transmembrane region" description="Helical" evidence="7">
    <location>
        <begin position="128"/>
        <end position="147"/>
    </location>
</feature>
<feature type="region of interest" description="Disordered" evidence="6">
    <location>
        <begin position="1"/>
        <end position="28"/>
    </location>
</feature>
<comment type="caution">
    <text evidence="9">The sequence shown here is derived from an EMBL/GenBank/DDBJ whole genome shotgun (WGS) entry which is preliminary data.</text>
</comment>
<dbReference type="EMBL" id="CAUJNA010000191">
    <property type="protein sequence ID" value="CAJ1373384.1"/>
    <property type="molecule type" value="Genomic_DNA"/>
</dbReference>
<accession>A0AA36HQD8</accession>
<evidence type="ECO:0000256" key="1">
    <source>
        <dbReference type="ARBA" id="ARBA00004141"/>
    </source>
</evidence>
<dbReference type="InterPro" id="IPR011701">
    <property type="entry name" value="MFS"/>
</dbReference>
<evidence type="ECO:0000256" key="3">
    <source>
        <dbReference type="ARBA" id="ARBA00022692"/>
    </source>
</evidence>
<dbReference type="AlphaFoldDB" id="A0AA36HQD8"/>
<evidence type="ECO:0000256" key="4">
    <source>
        <dbReference type="ARBA" id="ARBA00022989"/>
    </source>
</evidence>
<dbReference type="Gene3D" id="1.20.1250.20">
    <property type="entry name" value="MFS general substrate transporter like domains"/>
    <property type="match status" value="1"/>
</dbReference>
<evidence type="ECO:0000256" key="2">
    <source>
        <dbReference type="ARBA" id="ARBA00022448"/>
    </source>
</evidence>
<dbReference type="PROSITE" id="PS50850">
    <property type="entry name" value="MFS"/>
    <property type="match status" value="1"/>
</dbReference>
<feature type="transmembrane region" description="Helical" evidence="7">
    <location>
        <begin position="92"/>
        <end position="108"/>
    </location>
</feature>
<proteinExistence type="predicted"/>
<feature type="region of interest" description="Disordered" evidence="6">
    <location>
        <begin position="44"/>
        <end position="69"/>
    </location>
</feature>
<feature type="domain" description="Major facilitator superfamily (MFS) profile" evidence="8">
    <location>
        <begin position="94"/>
        <end position="485"/>
    </location>
</feature>
<sequence>MIASNLAAPLAPQPQGARSCPKAKVPFNWANTEPPLALANEWRGEGEVECGEEDSKHSDGSADSSSCDEDDLDLLQRKLAAGGSSKVSKGHLALLGTGLLCFTMGGLSNEVTGLFLGQLVEDFELSPAQASLVVTGYTLGIAFGLAICSRLGDTLGRRFLTRLGLVNAVCAAATILTAVRFEILVLARAALGLSTGLFFVTVPALLAEGLPTDKVEGYLATYPSGWPLGALAGILLASHPWRSVLGLGPLLVATALLPLLFWLPESPKYLLMKGQKAAAAASLRKLGTVKALEGPEETMDSECRVSFPRMAATLMCREAASTLVKIWLPIWVGSTSKAVEAMLLMYVLEILGILTTGQLVAAASSERTLAQGARINMLAGCAASLGCLLCKGHMLAAGLLGASHLVAQANASNLLQTLFTCATGAAQRGTLLARLGLLGYLSGSLIPSLAGLLVSVHGGVFHNVHYMLLIAAALYCVGALTTPVK</sequence>
<evidence type="ECO:0000259" key="8">
    <source>
        <dbReference type="PROSITE" id="PS50850"/>
    </source>
</evidence>
<dbReference type="Proteomes" id="UP001178507">
    <property type="component" value="Unassembled WGS sequence"/>
</dbReference>
<keyword evidence="4 7" id="KW-1133">Transmembrane helix</keyword>
<feature type="transmembrane region" description="Helical" evidence="7">
    <location>
        <begin position="219"/>
        <end position="238"/>
    </location>
</feature>
<dbReference type="PANTHER" id="PTHR23511">
    <property type="entry name" value="SYNAPTIC VESICLE GLYCOPROTEIN 2"/>
    <property type="match status" value="1"/>
</dbReference>
<feature type="compositionally biased region" description="Low complexity" evidence="6">
    <location>
        <begin position="1"/>
        <end position="15"/>
    </location>
</feature>
<comment type="subcellular location">
    <subcellularLocation>
        <location evidence="1">Membrane</location>
        <topology evidence="1">Multi-pass membrane protein</topology>
    </subcellularLocation>
</comment>
<dbReference type="GO" id="GO:0022857">
    <property type="term" value="F:transmembrane transporter activity"/>
    <property type="evidence" value="ECO:0007669"/>
    <property type="project" value="InterPro"/>
</dbReference>
<name>A0AA36HQD8_9DINO</name>
<dbReference type="Pfam" id="PF07690">
    <property type="entry name" value="MFS_1"/>
    <property type="match status" value="1"/>
</dbReference>
<feature type="transmembrane region" description="Helical" evidence="7">
    <location>
        <begin position="185"/>
        <end position="207"/>
    </location>
</feature>
<feature type="transmembrane region" description="Helical" evidence="7">
    <location>
        <begin position="437"/>
        <end position="458"/>
    </location>
</feature>
<protein>
    <recommendedName>
        <fullName evidence="8">Major facilitator superfamily (MFS) profile domain-containing protein</fullName>
    </recommendedName>
</protein>
<keyword evidence="10" id="KW-1185">Reference proteome</keyword>
<keyword evidence="3 7" id="KW-0812">Transmembrane</keyword>